<protein>
    <submittedName>
        <fullName evidence="7">Tripartite ATP-independent transporter solute receptor, DctP family</fullName>
    </submittedName>
</protein>
<evidence type="ECO:0000256" key="1">
    <source>
        <dbReference type="ARBA" id="ARBA00004418"/>
    </source>
</evidence>
<organism evidence="7 8">
    <name type="scientific">Tropicimonas sediminicola</name>
    <dbReference type="NCBI Taxonomy" id="1031541"/>
    <lineage>
        <taxon>Bacteria</taxon>
        <taxon>Pseudomonadati</taxon>
        <taxon>Pseudomonadota</taxon>
        <taxon>Alphaproteobacteria</taxon>
        <taxon>Rhodobacterales</taxon>
        <taxon>Roseobacteraceae</taxon>
        <taxon>Tropicimonas</taxon>
    </lineage>
</organism>
<dbReference type="Gene3D" id="3.40.190.170">
    <property type="entry name" value="Bacterial extracellular solute-binding protein, family 7"/>
    <property type="match status" value="1"/>
</dbReference>
<evidence type="ECO:0000313" key="8">
    <source>
        <dbReference type="Proteomes" id="UP000198426"/>
    </source>
</evidence>
<dbReference type="CDD" id="cd13603">
    <property type="entry name" value="PBP2_TRAP_Siap_TeaA_like"/>
    <property type="match status" value="1"/>
</dbReference>
<dbReference type="RefSeq" id="WP_217898253.1">
    <property type="nucleotide sequence ID" value="NZ_FZOY01000001.1"/>
</dbReference>
<dbReference type="InterPro" id="IPR018389">
    <property type="entry name" value="DctP_fam"/>
</dbReference>
<dbReference type="GO" id="GO:0030288">
    <property type="term" value="C:outer membrane-bounded periplasmic space"/>
    <property type="evidence" value="ECO:0007669"/>
    <property type="project" value="InterPro"/>
</dbReference>
<evidence type="ECO:0000313" key="7">
    <source>
        <dbReference type="EMBL" id="SNS26599.1"/>
    </source>
</evidence>
<dbReference type="InterPro" id="IPR038404">
    <property type="entry name" value="TRAP_DctP_sf"/>
</dbReference>
<evidence type="ECO:0000256" key="6">
    <source>
        <dbReference type="SAM" id="SignalP"/>
    </source>
</evidence>
<keyword evidence="5" id="KW-0574">Periplasm</keyword>
<gene>
    <name evidence="7" type="ORF">SAMN05421757_101613</name>
</gene>
<reference evidence="7 8" key="1">
    <citation type="submission" date="2017-06" db="EMBL/GenBank/DDBJ databases">
        <authorList>
            <person name="Kim H.J."/>
            <person name="Triplett B.A."/>
        </authorList>
    </citation>
    <scope>NUCLEOTIDE SEQUENCE [LARGE SCALE GENOMIC DNA]</scope>
    <source>
        <strain evidence="7 8">DSM 29339</strain>
    </source>
</reference>
<dbReference type="Proteomes" id="UP000198426">
    <property type="component" value="Unassembled WGS sequence"/>
</dbReference>
<dbReference type="GO" id="GO:0055085">
    <property type="term" value="P:transmembrane transport"/>
    <property type="evidence" value="ECO:0007669"/>
    <property type="project" value="InterPro"/>
</dbReference>
<proteinExistence type="inferred from homology"/>
<keyword evidence="8" id="KW-1185">Reference proteome</keyword>
<sequence>MGMLSTMMKATAYGAALSVIALGAAQAEVTLKLGHYAEIDHPANVAAQQMADRVAERTNGEVKITIFPANQLGSPDEVLEQNVLGAIDMSLPTQGHLDKYSKKFATVMTPFAFRDREHVYEVLDGPFIEWAGPDLEAQGLVYLSNWDWGFRNLTNGVRPVNVPEDVEGLKLRTPPELQLQAAMSALGGNVTQLAFNELYLALRQGVVDGQENPLSVIFHNKIYEVQDNLAITQHVYNSMVSVVSKSSWDKLTPEQQAILKEESAAAGNLMRELMTEEDEKLISELEAQGMKVTYPDRELFKAKMDPAYEAIGKYAGEDNLKAFLDML</sequence>
<feature type="chain" id="PRO_5012172881" evidence="6">
    <location>
        <begin position="28"/>
        <end position="327"/>
    </location>
</feature>
<feature type="signal peptide" evidence="6">
    <location>
        <begin position="1"/>
        <end position="27"/>
    </location>
</feature>
<dbReference type="PANTHER" id="PTHR33376">
    <property type="match status" value="1"/>
</dbReference>
<comment type="subcellular location">
    <subcellularLocation>
        <location evidence="1">Periplasm</location>
    </subcellularLocation>
</comment>
<evidence type="ECO:0000256" key="2">
    <source>
        <dbReference type="ARBA" id="ARBA00009023"/>
    </source>
</evidence>
<evidence type="ECO:0000256" key="4">
    <source>
        <dbReference type="ARBA" id="ARBA00022729"/>
    </source>
</evidence>
<keyword evidence="7" id="KW-0675">Receptor</keyword>
<dbReference type="Pfam" id="PF03480">
    <property type="entry name" value="DctP"/>
    <property type="match status" value="1"/>
</dbReference>
<dbReference type="InterPro" id="IPR004682">
    <property type="entry name" value="TRAP_DctP"/>
</dbReference>
<dbReference type="NCBIfam" id="TIGR00787">
    <property type="entry name" value="dctP"/>
    <property type="match status" value="1"/>
</dbReference>
<name>A0A239D308_9RHOB</name>
<dbReference type="EMBL" id="FZOY01000001">
    <property type="protein sequence ID" value="SNS26599.1"/>
    <property type="molecule type" value="Genomic_DNA"/>
</dbReference>
<evidence type="ECO:0000256" key="3">
    <source>
        <dbReference type="ARBA" id="ARBA00022448"/>
    </source>
</evidence>
<accession>A0A239D308</accession>
<dbReference type="NCBIfam" id="NF037995">
    <property type="entry name" value="TRAP_S1"/>
    <property type="match status" value="1"/>
</dbReference>
<comment type="similarity">
    <text evidence="2">Belongs to the bacterial solute-binding protein 7 family.</text>
</comment>
<dbReference type="PIRSF" id="PIRSF006470">
    <property type="entry name" value="DctB"/>
    <property type="match status" value="1"/>
</dbReference>
<keyword evidence="4 6" id="KW-0732">Signal</keyword>
<keyword evidence="3" id="KW-0813">Transport</keyword>
<dbReference type="AlphaFoldDB" id="A0A239D308"/>
<evidence type="ECO:0000256" key="5">
    <source>
        <dbReference type="ARBA" id="ARBA00022764"/>
    </source>
</evidence>
<dbReference type="PANTHER" id="PTHR33376:SF4">
    <property type="entry name" value="SIALIC ACID-BINDING PERIPLASMIC PROTEIN SIAP"/>
    <property type="match status" value="1"/>
</dbReference>